<keyword evidence="8 12" id="KW-0030">Aminoacyl-tRNA synthetase</keyword>
<dbReference type="HAMAP" id="MF_01569">
    <property type="entry name" value="Pro_tRNA_synth_type1"/>
    <property type="match status" value="1"/>
</dbReference>
<dbReference type="EMBL" id="CP031217">
    <property type="protein sequence ID" value="AXH13077.1"/>
    <property type="molecule type" value="Genomic_DNA"/>
</dbReference>
<name>A0AAX2A5B3_9BACT</name>
<dbReference type="InterPro" id="IPR036754">
    <property type="entry name" value="YbaK/aa-tRNA-synt-asso_dom_sf"/>
</dbReference>
<dbReference type="Gene3D" id="3.30.930.10">
    <property type="entry name" value="Bira Bifunctional Protein, Domain 2"/>
    <property type="match status" value="2"/>
</dbReference>
<evidence type="ECO:0000313" key="15">
    <source>
        <dbReference type="EMBL" id="RXK09120.1"/>
    </source>
</evidence>
<dbReference type="PRINTS" id="PR01046">
    <property type="entry name" value="TRNASYNTHPRO"/>
</dbReference>
<dbReference type="SUPFAM" id="SSF52954">
    <property type="entry name" value="Class II aaRS ABD-related"/>
    <property type="match status" value="1"/>
</dbReference>
<evidence type="ECO:0000256" key="3">
    <source>
        <dbReference type="ARBA" id="ARBA00022490"/>
    </source>
</evidence>
<dbReference type="GO" id="GO:0002161">
    <property type="term" value="F:aminoacyl-tRNA deacylase activity"/>
    <property type="evidence" value="ECO:0007669"/>
    <property type="project" value="InterPro"/>
</dbReference>
<keyword evidence="6 12" id="KW-0067">ATP-binding</keyword>
<dbReference type="GO" id="GO:0005524">
    <property type="term" value="F:ATP binding"/>
    <property type="evidence" value="ECO:0007669"/>
    <property type="project" value="UniProtKB-UniRule"/>
</dbReference>
<evidence type="ECO:0000256" key="5">
    <source>
        <dbReference type="ARBA" id="ARBA00022741"/>
    </source>
</evidence>
<dbReference type="Pfam" id="PF03129">
    <property type="entry name" value="HGTP_anticodon"/>
    <property type="match status" value="1"/>
</dbReference>
<dbReference type="EC" id="6.1.1.15" evidence="12"/>
<dbReference type="Pfam" id="PF00587">
    <property type="entry name" value="tRNA-synt_2b"/>
    <property type="match status" value="1"/>
</dbReference>
<comment type="subcellular location">
    <subcellularLocation>
        <location evidence="1 12">Cytoplasm</location>
    </subcellularLocation>
</comment>
<evidence type="ECO:0000259" key="13">
    <source>
        <dbReference type="PROSITE" id="PS50862"/>
    </source>
</evidence>
<dbReference type="InterPro" id="IPR033730">
    <property type="entry name" value="ProRS_core_prok"/>
</dbReference>
<dbReference type="Proteomes" id="UP000253850">
    <property type="component" value="Chromosome"/>
</dbReference>
<comment type="catalytic activity">
    <reaction evidence="9 12">
        <text>tRNA(Pro) + L-proline + ATP = L-prolyl-tRNA(Pro) + AMP + diphosphate</text>
        <dbReference type="Rhea" id="RHEA:14305"/>
        <dbReference type="Rhea" id="RHEA-COMP:9700"/>
        <dbReference type="Rhea" id="RHEA-COMP:9702"/>
        <dbReference type="ChEBI" id="CHEBI:30616"/>
        <dbReference type="ChEBI" id="CHEBI:33019"/>
        <dbReference type="ChEBI" id="CHEBI:60039"/>
        <dbReference type="ChEBI" id="CHEBI:78442"/>
        <dbReference type="ChEBI" id="CHEBI:78532"/>
        <dbReference type="ChEBI" id="CHEBI:456215"/>
        <dbReference type="EC" id="6.1.1.15"/>
    </reaction>
</comment>
<dbReference type="PANTHER" id="PTHR42753">
    <property type="entry name" value="MITOCHONDRIAL RIBOSOME PROTEIN L39/PROLYL-TRNA LIGASE FAMILY MEMBER"/>
    <property type="match status" value="1"/>
</dbReference>
<dbReference type="KEGG" id="hbv:ABIV_2102"/>
<dbReference type="FunFam" id="3.30.930.10:FF:000065">
    <property type="entry name" value="Proline--tRNA ligase"/>
    <property type="match status" value="1"/>
</dbReference>
<evidence type="ECO:0000256" key="9">
    <source>
        <dbReference type="ARBA" id="ARBA00047671"/>
    </source>
</evidence>
<dbReference type="InterPro" id="IPR006195">
    <property type="entry name" value="aa-tRNA-synth_II"/>
</dbReference>
<reference evidence="15 17" key="1">
    <citation type="submission" date="2017-10" db="EMBL/GenBank/DDBJ databases">
        <title>Genomics of the genus Arcobacter.</title>
        <authorList>
            <person name="Perez-Cataluna A."/>
            <person name="Figueras M.J."/>
        </authorList>
    </citation>
    <scope>NUCLEOTIDE SEQUENCE [LARGE SCALE GENOMIC DNA]</scope>
    <source>
        <strain evidence="15 17">CECT 7835</strain>
    </source>
</reference>
<dbReference type="EMBL" id="PDKM01000007">
    <property type="protein sequence ID" value="RXK09120.1"/>
    <property type="molecule type" value="Genomic_DNA"/>
</dbReference>
<dbReference type="InterPro" id="IPR002314">
    <property type="entry name" value="aa-tRNA-synt_IIb"/>
</dbReference>
<keyword evidence="5 12" id="KW-0547">Nucleotide-binding</keyword>
<sequence>MKFSRMFIPTTKETPSDATLPSHQYLIRGGFISQSGAGLYDFLPLGKIVLDKIRAVVKDEMDKSGANEMLCSFVTPMSFWEESGRNLTMGSELLRFKDRKSGEYVLSPTNEESVVNMVKNRITSYKNLPLNLYHINTKFRDEARPRFGLMRGREFLMKDAYSFHASQECLIKEFKNMEEAYKRVYTRLGLDFRIVDADSGAIGGSGSKEFMVLANSGEDTIVICPDCDYGANIEAAIRAKKVVPNWQETTNTPIAQEKVLTQGMKTIEEVSNFLSTSQAQSIKAVMKKAVYEDKTEVVVFFVRGNDELEETKACNAVDALELVDASEEEIKESGLVAGYCGPFGLPEAVTFVIDEELKDEVGLVCGANEEDYHFTGTDLSTLKDAKYFDLVAVQEGDTCSCCGGKLEYTKGIEAGHIFQLGSKYSSAMDATFLDENGKAKPFEMGCYGIGVSRLVAAVIEQNHDDKGAIWTKETAPFLVDVIVSNAKKDEELEAGLKIYEDLKALGIETIIDDRTKERFGFKMSDFELIGFPYAVVVGKRLSEGFVEIIDRKTLEKEDVEVSRVTQVLFEKLKA</sequence>
<comment type="subunit">
    <text evidence="2 12">Homodimer.</text>
</comment>
<evidence type="ECO:0000256" key="1">
    <source>
        <dbReference type="ARBA" id="ARBA00004496"/>
    </source>
</evidence>
<dbReference type="InterPro" id="IPR004500">
    <property type="entry name" value="Pro-tRNA-synth_IIa_bac-type"/>
</dbReference>
<keyword evidence="17" id="KW-1185">Reference proteome</keyword>
<feature type="domain" description="Aminoacyl-transfer RNA synthetases class-II family profile" evidence="13">
    <location>
        <begin position="38"/>
        <end position="476"/>
    </location>
</feature>
<comment type="similarity">
    <text evidence="11 12">Belongs to the class-II aminoacyl-tRNA synthetase family. ProS type 1 subfamily.</text>
</comment>
<dbReference type="InterPro" id="IPR002316">
    <property type="entry name" value="Pro-tRNA-ligase_IIa"/>
</dbReference>
<evidence type="ECO:0000313" key="14">
    <source>
        <dbReference type="EMBL" id="AXH13077.1"/>
    </source>
</evidence>
<organism evidence="15 17">
    <name type="scientific">Halarcobacter bivalviorum</name>
    <dbReference type="NCBI Taxonomy" id="663364"/>
    <lineage>
        <taxon>Bacteria</taxon>
        <taxon>Pseudomonadati</taxon>
        <taxon>Campylobacterota</taxon>
        <taxon>Epsilonproteobacteria</taxon>
        <taxon>Campylobacterales</taxon>
        <taxon>Arcobacteraceae</taxon>
        <taxon>Halarcobacter</taxon>
    </lineage>
</organism>
<evidence type="ECO:0000256" key="7">
    <source>
        <dbReference type="ARBA" id="ARBA00022917"/>
    </source>
</evidence>
<accession>A0AAX2A5B3</accession>
<dbReference type="InterPro" id="IPR036621">
    <property type="entry name" value="Anticodon-bd_dom_sf"/>
</dbReference>
<dbReference type="InterPro" id="IPR023717">
    <property type="entry name" value="Pro-tRNA-Synthase_IIa_type1"/>
</dbReference>
<dbReference type="Proteomes" id="UP000289193">
    <property type="component" value="Unassembled WGS sequence"/>
</dbReference>
<dbReference type="NCBIfam" id="NF006625">
    <property type="entry name" value="PRK09194.1"/>
    <property type="match status" value="1"/>
</dbReference>
<evidence type="ECO:0000256" key="12">
    <source>
        <dbReference type="HAMAP-Rule" id="MF_01569"/>
    </source>
</evidence>
<protein>
    <recommendedName>
        <fullName evidence="12">Proline--tRNA ligase</fullName>
        <ecNumber evidence="12">6.1.1.15</ecNumber>
    </recommendedName>
    <alternativeName>
        <fullName evidence="12">Prolyl-tRNA synthetase</fullName>
        <shortName evidence="12">ProRS</shortName>
    </alternativeName>
</protein>
<dbReference type="SUPFAM" id="SSF55681">
    <property type="entry name" value="Class II aaRS and biotin synthetases"/>
    <property type="match status" value="1"/>
</dbReference>
<dbReference type="SUPFAM" id="SSF55826">
    <property type="entry name" value="YbaK/ProRS associated domain"/>
    <property type="match status" value="1"/>
</dbReference>
<dbReference type="GO" id="GO:0006433">
    <property type="term" value="P:prolyl-tRNA aminoacylation"/>
    <property type="evidence" value="ECO:0007669"/>
    <property type="project" value="UniProtKB-UniRule"/>
</dbReference>
<dbReference type="CDD" id="cd00779">
    <property type="entry name" value="ProRS_core_prok"/>
    <property type="match status" value="1"/>
</dbReference>
<dbReference type="NCBIfam" id="TIGR00409">
    <property type="entry name" value="proS_fam_II"/>
    <property type="match status" value="1"/>
</dbReference>
<dbReference type="Gene3D" id="3.40.50.800">
    <property type="entry name" value="Anticodon-binding domain"/>
    <property type="match status" value="1"/>
</dbReference>
<dbReference type="RefSeq" id="WP_114839878.1">
    <property type="nucleotide sequence ID" value="NZ_CP031217.1"/>
</dbReference>
<keyword evidence="7 12" id="KW-0648">Protein biosynthesis</keyword>
<dbReference type="FunFam" id="3.30.930.10:FF:000066">
    <property type="entry name" value="Proline--tRNA ligase"/>
    <property type="match status" value="1"/>
</dbReference>
<dbReference type="CDD" id="cd04334">
    <property type="entry name" value="ProRS-INS"/>
    <property type="match status" value="1"/>
</dbReference>
<evidence type="ECO:0000256" key="10">
    <source>
        <dbReference type="ARBA" id="ARBA00053664"/>
    </source>
</evidence>
<dbReference type="InterPro" id="IPR007214">
    <property type="entry name" value="YbaK/aa-tRNA-synth-assoc-dom"/>
</dbReference>
<dbReference type="Pfam" id="PF04073">
    <property type="entry name" value="tRNA_edit"/>
    <property type="match status" value="1"/>
</dbReference>
<dbReference type="AlphaFoldDB" id="A0AAX2A5B3"/>
<evidence type="ECO:0000256" key="6">
    <source>
        <dbReference type="ARBA" id="ARBA00022840"/>
    </source>
</evidence>
<dbReference type="GO" id="GO:0004827">
    <property type="term" value="F:proline-tRNA ligase activity"/>
    <property type="evidence" value="ECO:0007669"/>
    <property type="project" value="UniProtKB-UniRule"/>
</dbReference>
<evidence type="ECO:0000256" key="4">
    <source>
        <dbReference type="ARBA" id="ARBA00022598"/>
    </source>
</evidence>
<evidence type="ECO:0000313" key="16">
    <source>
        <dbReference type="Proteomes" id="UP000253850"/>
    </source>
</evidence>
<comment type="function">
    <text evidence="10 12">Catalyzes the attachment of proline to tRNA(Pro) in a two-step reaction: proline is first activated by ATP to form Pro-AMP and then transferred to the acceptor end of tRNA(Pro). As ProRS can inadvertently accommodate and process non-cognate amino acids such as alanine and cysteine, to avoid such errors it has two additional distinct editing activities against alanine. One activity is designated as 'pretransfer' editing and involves the tRNA(Pro)-independent hydrolysis of activated Ala-AMP. The other activity is designated 'posttransfer' editing and involves deacylation of mischarged Ala-tRNA(Pro). The misacylated Cys-tRNA(Pro) is not edited by ProRS.</text>
</comment>
<proteinExistence type="inferred from homology"/>
<evidence type="ECO:0000313" key="17">
    <source>
        <dbReference type="Proteomes" id="UP000289193"/>
    </source>
</evidence>
<comment type="domain">
    <text evidence="12">Consists of three domains: the N-terminal catalytic domain, the editing domain and the C-terminal anticodon-binding domain.</text>
</comment>
<evidence type="ECO:0000256" key="11">
    <source>
        <dbReference type="ARBA" id="ARBA00060755"/>
    </source>
</evidence>
<keyword evidence="4 12" id="KW-0436">Ligase</keyword>
<gene>
    <name evidence="12 14" type="primary">proS</name>
    <name evidence="14" type="ORF">ABIV_2102</name>
    <name evidence="15" type="ORF">CRV05_11065</name>
</gene>
<evidence type="ECO:0000256" key="8">
    <source>
        <dbReference type="ARBA" id="ARBA00023146"/>
    </source>
</evidence>
<dbReference type="PROSITE" id="PS50862">
    <property type="entry name" value="AA_TRNA_LIGASE_II"/>
    <property type="match status" value="1"/>
</dbReference>
<reference evidence="14 16" key="2">
    <citation type="submission" date="2018-07" db="EMBL/GenBank/DDBJ databases">
        <title>Complete genome of the Arcobacter bivalviorum type strain LMG 26154.</title>
        <authorList>
            <person name="Miller W.G."/>
            <person name="Yee E."/>
            <person name="Bono J.L."/>
        </authorList>
    </citation>
    <scope>NUCLEOTIDE SEQUENCE [LARGE SCALE GENOMIC DNA]</scope>
    <source>
        <strain evidence="14 16">LMG 26154</strain>
    </source>
</reference>
<dbReference type="InterPro" id="IPR050062">
    <property type="entry name" value="Pro-tRNA_synthetase"/>
</dbReference>
<dbReference type="InterPro" id="IPR004154">
    <property type="entry name" value="Anticodon-bd"/>
</dbReference>
<dbReference type="PANTHER" id="PTHR42753:SF2">
    <property type="entry name" value="PROLINE--TRNA LIGASE"/>
    <property type="match status" value="1"/>
</dbReference>
<dbReference type="InterPro" id="IPR045864">
    <property type="entry name" value="aa-tRNA-synth_II/BPL/LPL"/>
</dbReference>
<evidence type="ECO:0000256" key="2">
    <source>
        <dbReference type="ARBA" id="ARBA00011738"/>
    </source>
</evidence>
<dbReference type="InterPro" id="IPR044140">
    <property type="entry name" value="ProRS_anticodon_short"/>
</dbReference>
<dbReference type="CDD" id="cd00861">
    <property type="entry name" value="ProRS_anticodon_short"/>
    <property type="match status" value="1"/>
</dbReference>
<keyword evidence="3 12" id="KW-0963">Cytoplasm</keyword>
<dbReference type="GO" id="GO:0005829">
    <property type="term" value="C:cytosol"/>
    <property type="evidence" value="ECO:0007669"/>
    <property type="project" value="TreeGrafter"/>
</dbReference>